<dbReference type="EMBL" id="WTYT01000001">
    <property type="protein sequence ID" value="MXO64553.1"/>
    <property type="molecule type" value="Genomic_DNA"/>
</dbReference>
<name>A0A6I4T373_9SPHN</name>
<organism evidence="1 2">
    <name type="scientific">Altericroceibacterium endophyticum</name>
    <dbReference type="NCBI Taxonomy" id="1808508"/>
    <lineage>
        <taxon>Bacteria</taxon>
        <taxon>Pseudomonadati</taxon>
        <taxon>Pseudomonadota</taxon>
        <taxon>Alphaproteobacteria</taxon>
        <taxon>Sphingomonadales</taxon>
        <taxon>Erythrobacteraceae</taxon>
        <taxon>Altericroceibacterium</taxon>
    </lineage>
</organism>
<accession>A0A6I4T373</accession>
<protein>
    <submittedName>
        <fullName evidence="1">Uncharacterized protein</fullName>
    </submittedName>
</protein>
<reference evidence="1 2" key="1">
    <citation type="submission" date="2019-12" db="EMBL/GenBank/DDBJ databases">
        <title>Genomic-based taxomic classification of the family Erythrobacteraceae.</title>
        <authorList>
            <person name="Xu L."/>
        </authorList>
    </citation>
    <scope>NUCLEOTIDE SEQUENCE [LARGE SCALE GENOMIC DNA]</scope>
    <source>
        <strain evidence="1 2">LMG 29518</strain>
    </source>
</reference>
<keyword evidence="2" id="KW-1185">Reference proteome</keyword>
<dbReference type="RefSeq" id="WP_160734974.1">
    <property type="nucleotide sequence ID" value="NZ_WTYT01000001.1"/>
</dbReference>
<proteinExistence type="predicted"/>
<evidence type="ECO:0000313" key="1">
    <source>
        <dbReference type="EMBL" id="MXO64553.1"/>
    </source>
</evidence>
<dbReference type="AlphaFoldDB" id="A0A6I4T373"/>
<gene>
    <name evidence="1" type="ORF">GRI91_02125</name>
</gene>
<comment type="caution">
    <text evidence="1">The sequence shown here is derived from an EMBL/GenBank/DDBJ whole genome shotgun (WGS) entry which is preliminary data.</text>
</comment>
<evidence type="ECO:0000313" key="2">
    <source>
        <dbReference type="Proteomes" id="UP000438476"/>
    </source>
</evidence>
<dbReference type="Proteomes" id="UP000438476">
    <property type="component" value="Unassembled WGS sequence"/>
</dbReference>
<sequence>MLDALPYSKSTDTQSISDEVIADVPMASPSMRQDWNKKLEVYLRLNALLKANIAFGPMALIAAAAEQEAASWKSAMGLISVNALR</sequence>